<proteinExistence type="predicted"/>
<name>K7Z3N3_9PROT</name>
<organism evidence="1 2">
    <name type="scientific">Candidatus Endolissoclinum faulkneri L2</name>
    <dbReference type="NCBI Taxonomy" id="1193729"/>
    <lineage>
        <taxon>Bacteria</taxon>
        <taxon>Pseudomonadati</taxon>
        <taxon>Pseudomonadota</taxon>
        <taxon>Alphaproteobacteria</taxon>
        <taxon>Rhodospirillales</taxon>
        <taxon>Rhodospirillaceae</taxon>
        <taxon>Candidatus Endolissoclinum</taxon>
    </lineage>
</organism>
<dbReference type="Proteomes" id="UP000010077">
    <property type="component" value="Chromosome"/>
</dbReference>
<sequence>MYALQLLKVLIITTLRLKILISSQKSLYGKTYKLLIKSWLIFEKIYLQIKFNNILGLKYNKEIRIKLSV</sequence>
<evidence type="ECO:0000313" key="2">
    <source>
        <dbReference type="Proteomes" id="UP000010077"/>
    </source>
</evidence>
<protein>
    <submittedName>
        <fullName evidence="1">Uncharacterized protein</fullName>
    </submittedName>
</protein>
<gene>
    <name evidence="1" type="ORF">A1OE_404</name>
</gene>
<dbReference type="HOGENOM" id="CLU_2768131_0_0_5"/>
<accession>K7Z3N3</accession>
<keyword evidence="2" id="KW-1185">Reference proteome</keyword>
<dbReference type="AlphaFoldDB" id="K7Z3N3"/>
<dbReference type="KEGG" id="thal:A1OE_404"/>
<evidence type="ECO:0000313" key="1">
    <source>
        <dbReference type="EMBL" id="AFX98598.1"/>
    </source>
</evidence>
<reference evidence="1 2" key="1">
    <citation type="journal article" date="2012" name="Proc. Natl. Acad. Sci. U.S.A.">
        <title>Genome streamlining and chemical defense in a coral reef symbiosis.</title>
        <authorList>
            <person name="Kwan J.C."/>
            <person name="Donia M.S."/>
            <person name="Han A.W."/>
            <person name="Hirose E."/>
            <person name="Haygood M.G."/>
            <person name="Schmidt E.W."/>
        </authorList>
    </citation>
    <scope>NUCLEOTIDE SEQUENCE [LARGE SCALE GENOMIC DNA]</scope>
    <source>
        <strain evidence="1 2">L2</strain>
    </source>
</reference>
<dbReference type="EMBL" id="CP003539">
    <property type="protein sequence ID" value="AFX98598.1"/>
    <property type="molecule type" value="Genomic_DNA"/>
</dbReference>